<proteinExistence type="predicted"/>
<sequence>MFNFVGTLLLATLISTIIYAAPSIKPFMDKSGDQQDLYYSPNSGFVRPQEKSIATEPEVSGHDDDMSNFRFIESSAMLPENAEQVGDSKNTEDAFAIGFPVMEQDNSPSSNDKAFPDGFPQFKDSFTSNFEQTAKAKTVATEPITNPAAFFLKGASFDRIKKPKCEMIGCDGPFAEDIMSASQTPFKRTSPSNVGETCTQTFVAMNSCTSDKGYKTGMVCTICCECSSEFVEEMVKTVGFKESP</sequence>
<protein>
    <submittedName>
        <fullName evidence="2">ShKT domain-containing protein</fullName>
    </submittedName>
</protein>
<accession>A0AC35UGU3</accession>
<evidence type="ECO:0000313" key="1">
    <source>
        <dbReference type="Proteomes" id="UP000095286"/>
    </source>
</evidence>
<reference evidence="2" key="1">
    <citation type="submission" date="2016-11" db="UniProtKB">
        <authorList>
            <consortium name="WormBaseParasite"/>
        </authorList>
    </citation>
    <scope>IDENTIFICATION</scope>
    <source>
        <strain evidence="2">KR3021</strain>
    </source>
</reference>
<organism evidence="1 2">
    <name type="scientific">Rhabditophanes sp. KR3021</name>
    <dbReference type="NCBI Taxonomy" id="114890"/>
    <lineage>
        <taxon>Eukaryota</taxon>
        <taxon>Metazoa</taxon>
        <taxon>Ecdysozoa</taxon>
        <taxon>Nematoda</taxon>
        <taxon>Chromadorea</taxon>
        <taxon>Rhabditida</taxon>
        <taxon>Tylenchina</taxon>
        <taxon>Panagrolaimomorpha</taxon>
        <taxon>Strongyloidoidea</taxon>
        <taxon>Alloionematidae</taxon>
        <taxon>Rhabditophanes</taxon>
    </lineage>
</organism>
<dbReference type="Proteomes" id="UP000095286">
    <property type="component" value="Unplaced"/>
</dbReference>
<evidence type="ECO:0000313" key="2">
    <source>
        <dbReference type="WBParaSite" id="RSKR_0001111300.1"/>
    </source>
</evidence>
<name>A0AC35UGU3_9BILA</name>
<dbReference type="WBParaSite" id="RSKR_0001111300.1">
    <property type="protein sequence ID" value="RSKR_0001111300.1"/>
    <property type="gene ID" value="RSKR_0001111300"/>
</dbReference>